<dbReference type="InterPro" id="IPR001107">
    <property type="entry name" value="Band_7"/>
</dbReference>
<dbReference type="PANTHER" id="PTHR10264">
    <property type="entry name" value="BAND 7 PROTEIN-RELATED"/>
    <property type="match status" value="1"/>
</dbReference>
<evidence type="ECO:0000256" key="2">
    <source>
        <dbReference type="ARBA" id="ARBA00008164"/>
    </source>
</evidence>
<dbReference type="Pfam" id="PF01145">
    <property type="entry name" value="Band_7"/>
    <property type="match status" value="1"/>
</dbReference>
<protein>
    <submittedName>
        <fullName evidence="4">Membrane protease subunit, stomatin/prohibitin</fullName>
    </submittedName>
</protein>
<gene>
    <name evidence="4" type="ORF">OLMES_5262</name>
</gene>
<evidence type="ECO:0000313" key="5">
    <source>
        <dbReference type="Proteomes" id="UP000196027"/>
    </source>
</evidence>
<dbReference type="Proteomes" id="UP000196027">
    <property type="component" value="Chromosome"/>
</dbReference>
<dbReference type="GO" id="GO:0005886">
    <property type="term" value="C:plasma membrane"/>
    <property type="evidence" value="ECO:0007669"/>
    <property type="project" value="InterPro"/>
</dbReference>
<sequence length="385" mass="43911">MFGMTRKVLVADNERVLMYRERQFQQVLTPGTYRFWDMGQKLSFFSVAVTRSGITHELLDVLLQKEEFANHVDSVMMQENEVGVVYLDNKIQQLLQPGERLVTWKDSLNLEVKVFSLDVLQPIAEPMLSHLLRAGMNRTARAETILNALVPDGYVGLLYENGKWIQTLKPGRYGYWLFNRDLQVQLYDLKLQMVEISGQEILTKDRVSLRVNLNAVYQLVDVEVAAQKLKNVGDYIYKRLQLALREVIGTRTLDELLSDKNVVSSVIYDECHASLKDYGIFLDRVGVKDIILPGEMKEILNQVVQAQKAAEANLIKRREETAATRSLSNTAKMMENNATLLRLKELETLEKVVEKIDHISVYGGLDSVMNDMVRLTGKAPTAVKN</sequence>
<dbReference type="RefSeq" id="WP_087463939.1">
    <property type="nucleotide sequence ID" value="NZ_CP021425.1"/>
</dbReference>
<dbReference type="CDD" id="cd13438">
    <property type="entry name" value="SPFH_eoslipins_u2"/>
    <property type="match status" value="1"/>
</dbReference>
<name>A0A1Y0IHC0_9GAMM</name>
<dbReference type="GO" id="GO:0008233">
    <property type="term" value="F:peptidase activity"/>
    <property type="evidence" value="ECO:0007669"/>
    <property type="project" value="UniProtKB-KW"/>
</dbReference>
<evidence type="ECO:0000256" key="1">
    <source>
        <dbReference type="ARBA" id="ARBA00004167"/>
    </source>
</evidence>
<dbReference type="InterPro" id="IPR001972">
    <property type="entry name" value="Stomatin_HflK_fam"/>
</dbReference>
<keyword evidence="5" id="KW-1185">Reference proteome</keyword>
<dbReference type="OrthoDB" id="5501731at2"/>
<accession>A0A1Y0IHC0</accession>
<comment type="similarity">
    <text evidence="2">Belongs to the band 7/mec-2 family.</text>
</comment>
<proteinExistence type="inferred from homology"/>
<dbReference type="KEGG" id="ome:OLMES_5262"/>
<comment type="subcellular location">
    <subcellularLocation>
        <location evidence="1">Membrane</location>
        <topology evidence="1">Single-pass membrane protein</topology>
    </subcellularLocation>
</comment>
<keyword evidence="4" id="KW-0645">Protease</keyword>
<dbReference type="SUPFAM" id="SSF117892">
    <property type="entry name" value="Band 7/SPFH domain"/>
    <property type="match status" value="1"/>
</dbReference>
<dbReference type="AlphaFoldDB" id="A0A1Y0IHC0"/>
<dbReference type="SMART" id="SM00244">
    <property type="entry name" value="PHB"/>
    <property type="match status" value="1"/>
</dbReference>
<dbReference type="Gene3D" id="3.30.479.30">
    <property type="entry name" value="Band 7 domain"/>
    <property type="match status" value="1"/>
</dbReference>
<dbReference type="InterPro" id="IPR043202">
    <property type="entry name" value="Band-7_stomatin-like"/>
</dbReference>
<evidence type="ECO:0000313" key="4">
    <source>
        <dbReference type="EMBL" id="ARU59246.1"/>
    </source>
</evidence>
<dbReference type="PRINTS" id="PR00721">
    <property type="entry name" value="STOMATIN"/>
</dbReference>
<evidence type="ECO:0000259" key="3">
    <source>
        <dbReference type="SMART" id="SM00244"/>
    </source>
</evidence>
<dbReference type="EMBL" id="CP021425">
    <property type="protein sequence ID" value="ARU59246.1"/>
    <property type="molecule type" value="Genomic_DNA"/>
</dbReference>
<reference evidence="4 5" key="1">
    <citation type="submission" date="2017-05" db="EMBL/GenBank/DDBJ databases">
        <title>Genomic insights into alkan degradation activity of Oleiphilus messinensis.</title>
        <authorList>
            <person name="Kozyavkin S.A."/>
            <person name="Slesarev A.I."/>
            <person name="Golyshin P.N."/>
            <person name="Korzhenkov A."/>
            <person name="Golyshina O.N."/>
            <person name="Toshchakov S.V."/>
        </authorList>
    </citation>
    <scope>NUCLEOTIDE SEQUENCE [LARGE SCALE GENOMIC DNA]</scope>
    <source>
        <strain evidence="4 5">ME102</strain>
    </source>
</reference>
<dbReference type="GO" id="GO:0006508">
    <property type="term" value="P:proteolysis"/>
    <property type="evidence" value="ECO:0007669"/>
    <property type="project" value="UniProtKB-KW"/>
</dbReference>
<organism evidence="4 5">
    <name type="scientific">Oleiphilus messinensis</name>
    <dbReference type="NCBI Taxonomy" id="141451"/>
    <lineage>
        <taxon>Bacteria</taxon>
        <taxon>Pseudomonadati</taxon>
        <taxon>Pseudomonadota</taxon>
        <taxon>Gammaproteobacteria</taxon>
        <taxon>Oceanospirillales</taxon>
        <taxon>Oleiphilaceae</taxon>
        <taxon>Oleiphilus</taxon>
    </lineage>
</organism>
<feature type="domain" description="Band 7" evidence="3">
    <location>
        <begin position="145"/>
        <end position="304"/>
    </location>
</feature>
<dbReference type="InterPro" id="IPR036013">
    <property type="entry name" value="Band_7/SPFH_dom_sf"/>
</dbReference>
<keyword evidence="4" id="KW-0378">Hydrolase</keyword>
<dbReference type="PANTHER" id="PTHR10264:SF83">
    <property type="entry name" value="BLL5629 PROTEIN"/>
    <property type="match status" value="1"/>
</dbReference>